<dbReference type="Proteomes" id="UP000004110">
    <property type="component" value="Unassembled WGS sequence"/>
</dbReference>
<reference evidence="1" key="2">
    <citation type="submission" date="2013-11" db="EMBL/GenBank/DDBJ databases">
        <title>Draft genome sequence of Bacteroides uniformis (ATCC 8492).</title>
        <authorList>
            <person name="Sudarsanam P."/>
            <person name="Ley R."/>
            <person name="Guruge J."/>
            <person name="Turnbaugh P.J."/>
            <person name="Mahowald M."/>
            <person name="Liep D."/>
            <person name="Gordon J."/>
        </authorList>
    </citation>
    <scope>NUCLEOTIDE SEQUENCE</scope>
    <source>
        <strain evidence="1">ATCC 8492</strain>
    </source>
</reference>
<evidence type="ECO:0000313" key="2">
    <source>
        <dbReference type="Proteomes" id="UP000004110"/>
    </source>
</evidence>
<organism evidence="1 2">
    <name type="scientific">Bacteroides uniformis (strain ATCC 8492 / DSM 6597 / CCUG 4942 / CIP 103695 / JCM 5828 / KCTC 5204 / NCTC 13054 / VPI 0061)</name>
    <dbReference type="NCBI Taxonomy" id="411479"/>
    <lineage>
        <taxon>Bacteria</taxon>
        <taxon>Pseudomonadati</taxon>
        <taxon>Bacteroidota</taxon>
        <taxon>Bacteroidia</taxon>
        <taxon>Bacteroidales</taxon>
        <taxon>Bacteroidaceae</taxon>
        <taxon>Bacteroides</taxon>
    </lineage>
</organism>
<proteinExistence type="predicted"/>
<accession>A0ABC9NGA1</accession>
<keyword evidence="2" id="KW-1185">Reference proteome</keyword>
<dbReference type="EMBL" id="AAYH02000035">
    <property type="protein sequence ID" value="EDO55795.1"/>
    <property type="molecule type" value="Genomic_DNA"/>
</dbReference>
<protein>
    <submittedName>
        <fullName evidence="1">Uncharacterized protein</fullName>
    </submittedName>
</protein>
<dbReference type="AlphaFoldDB" id="A0ABC9NGA1"/>
<sequence>MLCSGEHKNLTVPGQIRVSDRRQGRRLQPGLLNDAKLGGRKRAEEPVTVPLGATLVPVDATDFQSDTGEFN</sequence>
<evidence type="ECO:0000313" key="1">
    <source>
        <dbReference type="EMBL" id="EDO55795.1"/>
    </source>
</evidence>
<gene>
    <name evidence="1" type="ORF">BACUNI_00637</name>
</gene>
<name>A0ABC9NGA1_BACUC</name>
<comment type="caution">
    <text evidence="1">The sequence shown here is derived from an EMBL/GenBank/DDBJ whole genome shotgun (WGS) entry which is preliminary data.</text>
</comment>
<reference evidence="1" key="1">
    <citation type="submission" date="2007-06" db="EMBL/GenBank/DDBJ databases">
        <authorList>
            <person name="Fulton L."/>
            <person name="Clifton S."/>
            <person name="Fulton B."/>
            <person name="Xu J."/>
            <person name="Minx P."/>
            <person name="Pepin K.H."/>
            <person name="Johnson M."/>
            <person name="Thiruvilangam P."/>
            <person name="Bhonagiri V."/>
            <person name="Nash W.E."/>
            <person name="Mardis E.R."/>
            <person name="Wilson R.K."/>
        </authorList>
    </citation>
    <scope>NUCLEOTIDE SEQUENCE [LARGE SCALE GENOMIC DNA]</scope>
    <source>
        <strain evidence="1">ATCC 8492</strain>
    </source>
</reference>